<feature type="compositionally biased region" description="Basic and acidic residues" evidence="1">
    <location>
        <begin position="145"/>
        <end position="162"/>
    </location>
</feature>
<dbReference type="EMBL" id="SNSC02000009">
    <property type="protein sequence ID" value="TID21766.1"/>
    <property type="molecule type" value="Genomic_DNA"/>
</dbReference>
<proteinExistence type="predicted"/>
<evidence type="ECO:0000313" key="3">
    <source>
        <dbReference type="Proteomes" id="UP000298493"/>
    </source>
</evidence>
<protein>
    <submittedName>
        <fullName evidence="2">Uncharacterized protein</fullName>
    </submittedName>
</protein>
<evidence type="ECO:0000313" key="2">
    <source>
        <dbReference type="EMBL" id="TID21766.1"/>
    </source>
</evidence>
<feature type="compositionally biased region" description="Polar residues" evidence="1">
    <location>
        <begin position="204"/>
        <end position="215"/>
    </location>
</feature>
<feature type="region of interest" description="Disordered" evidence="1">
    <location>
        <begin position="197"/>
        <end position="288"/>
    </location>
</feature>
<sequence length="497" mass="54824">MKRLLKKLPHIRRDSISDKRQSSQPKPNKTVSSPTASTILYDPDDAHNTDPTIMVSNGQPKIAQPDDAALDKRHSQLSKDAALHTLSEPTKRQSGLVSYDQPVETSSLHSDANIAKTKAIEPGLQLGPQDTSLSDDLSYLTLGGDSRDAVDPSRKRYSEDVADRNVLAPERGRLSERRGSVFHVPAQVDEFSEDVANRNIHSPPHSNSREASQASPPRKIKPDRVPLGHHVNADSGYLGQFESSGSSSDDRGAATATRTQESLQRSGQVLQGRPSTGAPKTEFKDLDFNDSEDIDYHTRYAPAVTHETVIPETRHIEEQVVTREIHNHDVHHRILPIKDVEVLPAKHFVRDPNTGALTEIPAPNPARAGGHPQWKLSTTDSDSGWQPAAPRAFTARTFGKDEGMEKEYVGQDGVPRTETTWIHPPTIQERGYQTGQTEALFMDELNDAKSKRKTNGLPGGRSDGVHERDGQICNGNRYGPIKEEKVRRHLVGSGVEH</sequence>
<organism evidence="2 3">
    <name type="scientific">Venturia nashicola</name>
    <dbReference type="NCBI Taxonomy" id="86259"/>
    <lineage>
        <taxon>Eukaryota</taxon>
        <taxon>Fungi</taxon>
        <taxon>Dikarya</taxon>
        <taxon>Ascomycota</taxon>
        <taxon>Pezizomycotina</taxon>
        <taxon>Dothideomycetes</taxon>
        <taxon>Pleosporomycetidae</taxon>
        <taxon>Venturiales</taxon>
        <taxon>Venturiaceae</taxon>
        <taxon>Venturia</taxon>
    </lineage>
</organism>
<feature type="region of interest" description="Disordered" evidence="1">
    <location>
        <begin position="1"/>
        <end position="96"/>
    </location>
</feature>
<feature type="compositionally biased region" description="Polar residues" evidence="1">
    <location>
        <begin position="49"/>
        <end position="59"/>
    </location>
</feature>
<comment type="caution">
    <text evidence="2">The sequence shown here is derived from an EMBL/GenBank/DDBJ whole genome shotgun (WGS) entry which is preliminary data.</text>
</comment>
<keyword evidence="3" id="KW-1185">Reference proteome</keyword>
<reference evidence="2 3" key="1">
    <citation type="submission" date="2019-04" db="EMBL/GenBank/DDBJ databases">
        <title>High contiguity whole genome sequence and gene annotation resource for two Venturia nashicola isolates.</title>
        <authorList>
            <person name="Prokchorchik M."/>
            <person name="Won K."/>
            <person name="Lee Y."/>
            <person name="Choi E.D."/>
            <person name="Segonzac C."/>
            <person name="Sohn K.H."/>
        </authorList>
    </citation>
    <scope>NUCLEOTIDE SEQUENCE [LARGE SCALE GENOMIC DNA]</scope>
    <source>
        <strain evidence="2 3">PRI2</strain>
    </source>
</reference>
<dbReference type="Proteomes" id="UP000298493">
    <property type="component" value="Unassembled WGS sequence"/>
</dbReference>
<feature type="region of interest" description="Disordered" evidence="1">
    <location>
        <begin position="354"/>
        <end position="388"/>
    </location>
</feature>
<name>A0A4Z1PAP0_9PEZI</name>
<feature type="compositionally biased region" description="Polar residues" evidence="1">
    <location>
        <begin position="258"/>
        <end position="269"/>
    </location>
</feature>
<feature type="compositionally biased region" description="Polar residues" evidence="1">
    <location>
        <begin position="375"/>
        <end position="384"/>
    </location>
</feature>
<feature type="compositionally biased region" description="Basic and acidic residues" evidence="1">
    <location>
        <begin position="11"/>
        <end position="21"/>
    </location>
</feature>
<feature type="compositionally biased region" description="Basic residues" evidence="1">
    <location>
        <begin position="1"/>
        <end position="10"/>
    </location>
</feature>
<evidence type="ECO:0000256" key="1">
    <source>
        <dbReference type="SAM" id="MobiDB-lite"/>
    </source>
</evidence>
<feature type="compositionally biased region" description="Low complexity" evidence="1">
    <location>
        <begin position="243"/>
        <end position="257"/>
    </location>
</feature>
<gene>
    <name evidence="2" type="ORF">E6O75_ATG05161</name>
</gene>
<dbReference type="AlphaFoldDB" id="A0A4Z1PAP0"/>
<feature type="region of interest" description="Disordered" evidence="1">
    <location>
        <begin position="142"/>
        <end position="162"/>
    </location>
</feature>
<dbReference type="PANTHER" id="PTHR38703">
    <property type="entry name" value="CHROMOSOME 8, WHOLE GENOME SHOTGUN SEQUENCE"/>
    <property type="match status" value="1"/>
</dbReference>
<feature type="region of interest" description="Disordered" evidence="1">
    <location>
        <begin position="449"/>
        <end position="478"/>
    </location>
</feature>
<dbReference type="PANTHER" id="PTHR38703:SF1">
    <property type="entry name" value="ALLERGEN"/>
    <property type="match status" value="1"/>
</dbReference>
<feature type="compositionally biased region" description="Polar residues" evidence="1">
    <location>
        <begin position="22"/>
        <end position="38"/>
    </location>
</feature>
<accession>A0A4Z1PAP0</accession>